<sequence>MHSKVGATLTIWSIFGAVGRTSRTIQPKEAAHPAPDGPTRIWRVKMVRVLVGTIIVAMAFGSGRVFCTRALGVVATSATAPYQQVLPPPPCPILPENGDTVFSVSPVLKVESPVPSGWFHFRVTENKSVVTEGYSILPQWNVSAGGRILQRGHRYHWSCRVRGVSGWSSWFTPWSFTVGFELPPPEPKLPQDGARVFTSRPLLLVKPVPEPARYRFRVLEGKTLMGEGVTDYPFWVYSGKPLQRNDQYQWICRIEKDTDTSGWFEPMWSFEVADVSARDGEVLSSTNSVPVSVSAEPNPFSERVAINLAPVFGEVVRLEVYSTEGRVVRSLASELCPARNSLFVWDGRDQNDRVVGPGNYFCLIRGKSWRKILKLTKVN</sequence>
<dbReference type="EMBL" id="NOZP01000093">
    <property type="protein sequence ID" value="OYD15548.1"/>
    <property type="molecule type" value="Genomic_DNA"/>
</dbReference>
<evidence type="ECO:0008006" key="3">
    <source>
        <dbReference type="Google" id="ProtNLM"/>
    </source>
</evidence>
<accession>A0A235BT96</accession>
<organism evidence="1 2">
    <name type="scientific">candidate division WOR-3 bacterium JGI_Cruoil_03_51_56</name>
    <dbReference type="NCBI Taxonomy" id="1973747"/>
    <lineage>
        <taxon>Bacteria</taxon>
        <taxon>Bacteria division WOR-3</taxon>
    </lineage>
</organism>
<proteinExistence type="predicted"/>
<dbReference type="Gene3D" id="2.60.40.4070">
    <property type="match status" value="1"/>
</dbReference>
<comment type="caution">
    <text evidence="1">The sequence shown here is derived from an EMBL/GenBank/DDBJ whole genome shotgun (WGS) entry which is preliminary data.</text>
</comment>
<gene>
    <name evidence="1" type="ORF">CH330_05410</name>
</gene>
<dbReference type="AlphaFoldDB" id="A0A235BT96"/>
<name>A0A235BT96_UNCW3</name>
<dbReference type="Proteomes" id="UP000215559">
    <property type="component" value="Unassembled WGS sequence"/>
</dbReference>
<reference evidence="1 2" key="1">
    <citation type="submission" date="2017-07" db="EMBL/GenBank/DDBJ databases">
        <title>Recovery of genomes from metagenomes via a dereplication, aggregation, and scoring strategy.</title>
        <authorList>
            <person name="Sieber C.M."/>
            <person name="Probst A.J."/>
            <person name="Sharrar A."/>
            <person name="Thomas B.C."/>
            <person name="Hess M."/>
            <person name="Tringe S.G."/>
            <person name="Banfield J.F."/>
        </authorList>
    </citation>
    <scope>NUCLEOTIDE SEQUENCE [LARGE SCALE GENOMIC DNA]</scope>
    <source>
        <strain evidence="1">JGI_Cruoil_03_51_56</strain>
    </source>
</reference>
<evidence type="ECO:0000313" key="2">
    <source>
        <dbReference type="Proteomes" id="UP000215559"/>
    </source>
</evidence>
<protein>
    <recommendedName>
        <fullName evidence="3">FlgD Ig-like domain-containing protein</fullName>
    </recommendedName>
</protein>
<evidence type="ECO:0000313" key="1">
    <source>
        <dbReference type="EMBL" id="OYD15548.1"/>
    </source>
</evidence>